<organism evidence="2 3">
    <name type="scientific">Salinicola corii</name>
    <dbReference type="NCBI Taxonomy" id="2606937"/>
    <lineage>
        <taxon>Bacteria</taxon>
        <taxon>Pseudomonadati</taxon>
        <taxon>Pseudomonadota</taxon>
        <taxon>Gammaproteobacteria</taxon>
        <taxon>Oceanospirillales</taxon>
        <taxon>Halomonadaceae</taxon>
        <taxon>Salinicola</taxon>
    </lineage>
</organism>
<accession>A0A640WHT2</accession>
<feature type="transmembrane region" description="Helical" evidence="1">
    <location>
        <begin position="26"/>
        <end position="42"/>
    </location>
</feature>
<name>A0A640WHT2_9GAMM</name>
<evidence type="ECO:0000313" key="3">
    <source>
        <dbReference type="Proteomes" id="UP000466024"/>
    </source>
</evidence>
<keyword evidence="3" id="KW-1185">Reference proteome</keyword>
<comment type="caution">
    <text evidence="2">The sequence shown here is derived from an EMBL/GenBank/DDBJ whole genome shotgun (WGS) entry which is preliminary data.</text>
</comment>
<proteinExistence type="predicted"/>
<dbReference type="AlphaFoldDB" id="A0A640WHT2"/>
<evidence type="ECO:0008006" key="4">
    <source>
        <dbReference type="Google" id="ProtNLM"/>
    </source>
</evidence>
<keyword evidence="1" id="KW-0812">Transmembrane</keyword>
<evidence type="ECO:0000313" key="2">
    <source>
        <dbReference type="EMBL" id="KAA0019904.1"/>
    </source>
</evidence>
<gene>
    <name evidence="2" type="ORF">F0A16_06205</name>
</gene>
<evidence type="ECO:0000256" key="1">
    <source>
        <dbReference type="SAM" id="Phobius"/>
    </source>
</evidence>
<keyword evidence="1" id="KW-1133">Transmembrane helix</keyword>
<keyword evidence="1" id="KW-0472">Membrane</keyword>
<dbReference type="RefSeq" id="WP_149434496.1">
    <property type="nucleotide sequence ID" value="NZ_VTPX01000002.1"/>
</dbReference>
<sequence>MMPASRLRQTLSQIWAERSAAERRRLAIALPVCVLLLGYLIVSRSGIFDADTTSLSVAGAASTSTLTSLPAISRLDTEAWRQSARRNGIALTQIAQKDSGWQLAGQFSDAAAFTTFSHWAAKQGWWATQWQLQRDDDDSLHFTARFVAYLEEEATP</sequence>
<dbReference type="Proteomes" id="UP000466024">
    <property type="component" value="Unassembled WGS sequence"/>
</dbReference>
<reference evidence="2 3" key="1">
    <citation type="submission" date="2019-08" db="EMBL/GenBank/DDBJ databases">
        <title>Bioinformatics analysis of the strain L3 and L5.</title>
        <authorList>
            <person name="Li X."/>
        </authorList>
    </citation>
    <scope>NUCLEOTIDE SEQUENCE [LARGE SCALE GENOMIC DNA]</scope>
    <source>
        <strain evidence="2 3">L3</strain>
    </source>
</reference>
<dbReference type="EMBL" id="VTPX01000002">
    <property type="protein sequence ID" value="KAA0019904.1"/>
    <property type="molecule type" value="Genomic_DNA"/>
</dbReference>
<protein>
    <recommendedName>
        <fullName evidence="4">Type II secretion system protein M</fullName>
    </recommendedName>
</protein>